<dbReference type="InterPro" id="IPR047115">
    <property type="entry name" value="ARSB"/>
</dbReference>
<dbReference type="PANTHER" id="PTHR10342:SF273">
    <property type="entry name" value="RE14504P"/>
    <property type="match status" value="1"/>
</dbReference>
<keyword evidence="4" id="KW-0378">Hydrolase</keyword>
<organism evidence="8 9">
    <name type="scientific">Amblyomma americanum</name>
    <name type="common">Lone star tick</name>
    <dbReference type="NCBI Taxonomy" id="6943"/>
    <lineage>
        <taxon>Eukaryota</taxon>
        <taxon>Metazoa</taxon>
        <taxon>Ecdysozoa</taxon>
        <taxon>Arthropoda</taxon>
        <taxon>Chelicerata</taxon>
        <taxon>Arachnida</taxon>
        <taxon>Acari</taxon>
        <taxon>Parasitiformes</taxon>
        <taxon>Ixodida</taxon>
        <taxon>Ixodoidea</taxon>
        <taxon>Ixodidae</taxon>
        <taxon>Amblyomminae</taxon>
        <taxon>Amblyomma</taxon>
    </lineage>
</organism>
<dbReference type="PROSITE" id="PS00523">
    <property type="entry name" value="SULFATASE_1"/>
    <property type="match status" value="1"/>
</dbReference>
<comment type="caution">
    <text evidence="8">The sequence shown here is derived from an EMBL/GenBank/DDBJ whole genome shotgun (WGS) entry which is preliminary data.</text>
</comment>
<keyword evidence="9" id="KW-1185">Reference proteome</keyword>
<comment type="similarity">
    <text evidence="2">Belongs to the sulfatase family.</text>
</comment>
<dbReference type="InterPro" id="IPR000917">
    <property type="entry name" value="Sulfatase_N"/>
</dbReference>
<dbReference type="GO" id="GO:0046872">
    <property type="term" value="F:metal ion binding"/>
    <property type="evidence" value="ECO:0007669"/>
    <property type="project" value="UniProtKB-KW"/>
</dbReference>
<dbReference type="EMBL" id="JARKHS020013730">
    <property type="protein sequence ID" value="KAK8775789.1"/>
    <property type="molecule type" value="Genomic_DNA"/>
</dbReference>
<evidence type="ECO:0000313" key="9">
    <source>
        <dbReference type="Proteomes" id="UP001321473"/>
    </source>
</evidence>
<comment type="cofactor">
    <cofactor evidence="1">
        <name>Ca(2+)</name>
        <dbReference type="ChEBI" id="CHEBI:29108"/>
    </cofactor>
</comment>
<evidence type="ECO:0000256" key="1">
    <source>
        <dbReference type="ARBA" id="ARBA00001913"/>
    </source>
</evidence>
<dbReference type="SUPFAM" id="SSF53649">
    <property type="entry name" value="Alkaline phosphatase-like"/>
    <property type="match status" value="1"/>
</dbReference>
<keyword evidence="6" id="KW-0325">Glycoprotein</keyword>
<dbReference type="Proteomes" id="UP001321473">
    <property type="component" value="Unassembled WGS sequence"/>
</dbReference>
<dbReference type="InterPro" id="IPR017850">
    <property type="entry name" value="Alkaline_phosphatase_core_sf"/>
</dbReference>
<dbReference type="GO" id="GO:0008484">
    <property type="term" value="F:sulfuric ester hydrolase activity"/>
    <property type="evidence" value="ECO:0007669"/>
    <property type="project" value="InterPro"/>
</dbReference>
<dbReference type="Gene3D" id="3.30.1120.10">
    <property type="match status" value="1"/>
</dbReference>
<evidence type="ECO:0000256" key="4">
    <source>
        <dbReference type="ARBA" id="ARBA00022801"/>
    </source>
</evidence>
<dbReference type="PANTHER" id="PTHR10342">
    <property type="entry name" value="ARYLSULFATASE"/>
    <property type="match status" value="1"/>
</dbReference>
<dbReference type="Pfam" id="PF00884">
    <property type="entry name" value="Sulfatase"/>
    <property type="match status" value="1"/>
</dbReference>
<keyword evidence="3" id="KW-0479">Metal-binding</keyword>
<evidence type="ECO:0000256" key="3">
    <source>
        <dbReference type="ARBA" id="ARBA00022723"/>
    </source>
</evidence>
<dbReference type="PROSITE" id="PS00149">
    <property type="entry name" value="SULFATASE_2"/>
    <property type="match status" value="1"/>
</dbReference>
<dbReference type="AlphaFoldDB" id="A0AAQ4ELZ0"/>
<feature type="domain" description="Sulfatase N-terminal" evidence="7">
    <location>
        <begin position="4"/>
        <end position="129"/>
    </location>
</feature>
<dbReference type="InterPro" id="IPR024607">
    <property type="entry name" value="Sulfatase_CS"/>
</dbReference>
<accession>A0AAQ4ELZ0</accession>
<evidence type="ECO:0000256" key="2">
    <source>
        <dbReference type="ARBA" id="ARBA00008779"/>
    </source>
</evidence>
<proteinExistence type="inferred from homology"/>
<keyword evidence="5" id="KW-0106">Calcium</keyword>
<evidence type="ECO:0000256" key="6">
    <source>
        <dbReference type="ARBA" id="ARBA00023180"/>
    </source>
</evidence>
<gene>
    <name evidence="8" type="ORF">V5799_030865</name>
</gene>
<reference evidence="8 9" key="1">
    <citation type="journal article" date="2023" name="Arcadia Sci">
        <title>De novo assembly of a long-read Amblyomma americanum tick genome.</title>
        <authorList>
            <person name="Chou S."/>
            <person name="Poskanzer K.E."/>
            <person name="Rollins M."/>
            <person name="Thuy-Boun P.S."/>
        </authorList>
    </citation>
    <scope>NUCLEOTIDE SEQUENCE [LARGE SCALE GENOMIC DNA]</scope>
    <source>
        <strain evidence="8">F_SG_1</strain>
        <tissue evidence="8">Salivary glands</tissue>
    </source>
</reference>
<evidence type="ECO:0000256" key="5">
    <source>
        <dbReference type="ARBA" id="ARBA00022837"/>
    </source>
</evidence>
<protein>
    <recommendedName>
        <fullName evidence="7">Sulfatase N-terminal domain-containing protein</fullName>
    </recommendedName>
</protein>
<sequence length="413" mass="45843">MADVKGWDDVSFHGSCQIPTPNLDALAADGIIFNSHYVQSSCAPSRAALMTGLYPIRMQGILPGIGGPWGLPLSVRILPQYLKELGYETHLVGKWHLGYYMEDFTPTFRGFDSFYGYYNGDEDYYSHDIPYPLFLMVGYQAVHGSTGPEPLQAPQENVEKFPHIEEKNRTIFAGGDTAKLGKLDGQDMWPHLSNGLLSPRMEFVYDIDHKITFARALRYSNYKLILDNSGFYNGQYRPPSGSVTYEALDDLVGKSTVASVLKRLYRRDDLNLSRNWRSKATLHCGSTQATFALNDSLYLFDIEADPCELYNLASALPDVVQFMMKRLDTYNASAATPLNERKHTSIPFHIQDGLCAPWVAPALIPGSIDDTSSALPAISVRTSSNSAIPTGLCGLSRPLWKNVAAVARATEPY</sequence>
<name>A0AAQ4ELZ0_AMBAM</name>
<evidence type="ECO:0000313" key="8">
    <source>
        <dbReference type="EMBL" id="KAK8775789.1"/>
    </source>
</evidence>
<evidence type="ECO:0000259" key="7">
    <source>
        <dbReference type="Pfam" id="PF00884"/>
    </source>
</evidence>
<dbReference type="Gene3D" id="3.40.720.10">
    <property type="entry name" value="Alkaline Phosphatase, subunit A"/>
    <property type="match status" value="1"/>
</dbReference>